<evidence type="ECO:0000313" key="3">
    <source>
        <dbReference type="EMBL" id="EPG37447.1"/>
    </source>
</evidence>
<accession>S3UD86</accession>
<gene>
    <name evidence="3" type="ORF">F907_01416</name>
</gene>
<feature type="transmembrane region" description="Helical" evidence="2">
    <location>
        <begin position="151"/>
        <end position="173"/>
    </location>
</feature>
<protein>
    <submittedName>
        <fullName evidence="3">Uncharacterized protein</fullName>
    </submittedName>
</protein>
<dbReference type="EMBL" id="ATGK01000011">
    <property type="protein sequence ID" value="EPG37447.1"/>
    <property type="molecule type" value="Genomic_DNA"/>
</dbReference>
<dbReference type="PATRIC" id="fig|1217696.3.peg.1377"/>
<feature type="transmembrane region" description="Helical" evidence="2">
    <location>
        <begin position="200"/>
        <end position="229"/>
    </location>
</feature>
<dbReference type="Proteomes" id="UP000014559">
    <property type="component" value="Unassembled WGS sequence"/>
</dbReference>
<feature type="transmembrane region" description="Helical" evidence="2">
    <location>
        <begin position="45"/>
        <end position="62"/>
    </location>
</feature>
<proteinExistence type="predicted"/>
<dbReference type="GeneID" id="45418319"/>
<dbReference type="RefSeq" id="WP_016652153.1">
    <property type="nucleotide sequence ID" value="NZ_BHGD02000031.1"/>
</dbReference>
<dbReference type="AlphaFoldDB" id="S3UD86"/>
<keyword evidence="1" id="KW-0175">Coiled coil</keyword>
<evidence type="ECO:0000313" key="4">
    <source>
        <dbReference type="Proteomes" id="UP000014559"/>
    </source>
</evidence>
<dbReference type="HOGENOM" id="CLU_104929_0_0_6"/>
<evidence type="ECO:0000256" key="1">
    <source>
        <dbReference type="SAM" id="Coils"/>
    </source>
</evidence>
<feature type="coiled-coil region" evidence="1">
    <location>
        <begin position="12"/>
        <end position="41"/>
    </location>
</feature>
<evidence type="ECO:0000256" key="2">
    <source>
        <dbReference type="SAM" id="Phobius"/>
    </source>
</evidence>
<reference evidence="3 4" key="1">
    <citation type="submission" date="2013-06" db="EMBL/GenBank/DDBJ databases">
        <title>The Genome Sequence of Acinetobacter sp. NIPH 2036.</title>
        <authorList>
            <consortium name="The Broad Institute Genome Sequencing Platform"/>
            <consortium name="The Broad Institute Genome Sequencing Center for Infectious Disease"/>
            <person name="Cerqueira G."/>
            <person name="Feldgarden M."/>
            <person name="Courvalin P."/>
            <person name="Perichon B."/>
            <person name="Grillot-Courvalin C."/>
            <person name="Clermont D."/>
            <person name="Rocha E."/>
            <person name="Yoon E.-J."/>
            <person name="Nemec A."/>
            <person name="Young S.K."/>
            <person name="Zeng Q."/>
            <person name="Gargeya S."/>
            <person name="Fitzgerald M."/>
            <person name="Abouelleil A."/>
            <person name="Alvarado L."/>
            <person name="Berlin A.M."/>
            <person name="Chapman S.B."/>
            <person name="Dewar J."/>
            <person name="Goldberg J."/>
            <person name="Griggs A."/>
            <person name="Gujja S."/>
            <person name="Hansen M."/>
            <person name="Howarth C."/>
            <person name="Imamovic A."/>
            <person name="Larimer J."/>
            <person name="McCowan C."/>
            <person name="Murphy C."/>
            <person name="Pearson M."/>
            <person name="Priest M."/>
            <person name="Roberts A."/>
            <person name="Saif S."/>
            <person name="Shea T."/>
            <person name="Sykes S."/>
            <person name="Wortman J."/>
            <person name="Nusbaum C."/>
            <person name="Birren B."/>
        </authorList>
    </citation>
    <scope>NUCLEOTIDE SEQUENCE [LARGE SCALE GENOMIC DNA]</scope>
    <source>
        <strain evidence="3 4">NIPH 2036</strain>
    </source>
</reference>
<name>S3UD86_9GAMM</name>
<organism evidence="3 4">
    <name type="scientific">Acinetobacter colistiniresistens</name>
    <dbReference type="NCBI Taxonomy" id="280145"/>
    <lineage>
        <taxon>Bacteria</taxon>
        <taxon>Pseudomonadati</taxon>
        <taxon>Pseudomonadota</taxon>
        <taxon>Gammaproteobacteria</taxon>
        <taxon>Moraxellales</taxon>
        <taxon>Moraxellaceae</taxon>
        <taxon>Acinetobacter</taxon>
    </lineage>
</organism>
<feature type="transmembrane region" description="Helical" evidence="2">
    <location>
        <begin position="98"/>
        <end position="116"/>
    </location>
</feature>
<comment type="caution">
    <text evidence="3">The sequence shown here is derived from an EMBL/GenBank/DDBJ whole genome shotgun (WGS) entry which is preliminary data.</text>
</comment>
<keyword evidence="2" id="KW-1133">Transmembrane helix</keyword>
<keyword evidence="2" id="KW-0472">Membrane</keyword>
<keyword evidence="2" id="KW-0812">Transmembrane</keyword>
<sequence>MSTKRYVARELLEQHTKQKKQEKLEQRRLALEQQAKEKRKAKVKIAFLIIVFVLPLFLFPAHPRNQWQYEVYRYITEQMLITVGTKGPLPFFTILSSVYYTIITSVFGGYLCFLFIKRVGVNKEFQKKIYSKFFQAEFKASKKYPWLEKPLIKKMIVSGIFLLFLLIGILHFLHDEISFQDGSRRGALIQLSYNYRIGVLFWEACISTITIFPFFYFGFLFIYLCNYFFRGLGTGKIIIPQKVVAKRTKNRSRKRSETRKINR</sequence>